<accession>A0A9W6WF01</accession>
<name>A0A9W6WF01_9STRA</name>
<organism evidence="2 3">
    <name type="scientific">Phytophthora lilii</name>
    <dbReference type="NCBI Taxonomy" id="2077276"/>
    <lineage>
        <taxon>Eukaryota</taxon>
        <taxon>Sar</taxon>
        <taxon>Stramenopiles</taxon>
        <taxon>Oomycota</taxon>
        <taxon>Peronosporomycetes</taxon>
        <taxon>Peronosporales</taxon>
        <taxon>Peronosporaceae</taxon>
        <taxon>Phytophthora</taxon>
    </lineage>
</organism>
<evidence type="ECO:0000313" key="2">
    <source>
        <dbReference type="EMBL" id="GMF09846.1"/>
    </source>
</evidence>
<sequence>MDAVAAELLRTAASVDADVQLRSLVLQQQCEELERVCRFIRDLEFCAVEQIAARQAETSALEQSIQDAIERARKVRAELAAGDGDGSDDEQDQLQPSVAEDRELGSILALAKATRTAQQTQETTEAEVKTEVKKEQEPKVRLEYPRKLKAMETQLEEVRLKEREASTRFAFCCKMSEHLSLSPSRRQLIAQQQEKFGSDGRMDVPVTRIQTSFPKQVARLRGGYQRLTAFLLEKIEVESPAFRQVAEAPTFSKVFPVYHRLKQVRGIRFAAVEVLQYCMLEGDY</sequence>
<proteinExistence type="predicted"/>
<evidence type="ECO:0000256" key="1">
    <source>
        <dbReference type="SAM" id="MobiDB-lite"/>
    </source>
</evidence>
<gene>
    <name evidence="2" type="ORF">Plil01_000071500</name>
</gene>
<comment type="caution">
    <text evidence="2">The sequence shown here is derived from an EMBL/GenBank/DDBJ whole genome shotgun (WGS) entry which is preliminary data.</text>
</comment>
<dbReference type="OrthoDB" id="118693at2759"/>
<feature type="region of interest" description="Disordered" evidence="1">
    <location>
        <begin position="115"/>
        <end position="136"/>
    </location>
</feature>
<dbReference type="Proteomes" id="UP001165083">
    <property type="component" value="Unassembled WGS sequence"/>
</dbReference>
<dbReference type="EMBL" id="BSXW01000020">
    <property type="protein sequence ID" value="GMF09846.1"/>
    <property type="molecule type" value="Genomic_DNA"/>
</dbReference>
<feature type="compositionally biased region" description="Basic and acidic residues" evidence="1">
    <location>
        <begin position="126"/>
        <end position="136"/>
    </location>
</feature>
<protein>
    <submittedName>
        <fullName evidence="2">Unnamed protein product</fullName>
    </submittedName>
</protein>
<evidence type="ECO:0000313" key="3">
    <source>
        <dbReference type="Proteomes" id="UP001165083"/>
    </source>
</evidence>
<dbReference type="AlphaFoldDB" id="A0A9W6WF01"/>
<reference evidence="2" key="1">
    <citation type="submission" date="2023-04" db="EMBL/GenBank/DDBJ databases">
        <title>Phytophthora lilii NBRC 32176.</title>
        <authorList>
            <person name="Ichikawa N."/>
            <person name="Sato H."/>
            <person name="Tonouchi N."/>
        </authorList>
    </citation>
    <scope>NUCLEOTIDE SEQUENCE</scope>
    <source>
        <strain evidence="2">NBRC 32176</strain>
    </source>
</reference>
<keyword evidence="3" id="KW-1185">Reference proteome</keyword>